<sequence length="112" mass="13035">MFPQRGVSNLQRGPIDEDYRPAKRYPGISRQTLSFISASHNAARTPQARRASAEMASQNHYRETGYPLLIDEEGRAWRPDDFTQQAFHELRITELLPELMQREARQHQGKKQ</sequence>
<gene>
    <name evidence="2" type="ORF">LRAMOSA00861</name>
</gene>
<dbReference type="AlphaFoldDB" id="A0A077WA34"/>
<dbReference type="EMBL" id="LK023313">
    <property type="protein sequence ID" value="CDS03459.1"/>
    <property type="molecule type" value="Genomic_DNA"/>
</dbReference>
<reference evidence="2" key="1">
    <citation type="journal article" date="2014" name="Genome Announc.">
        <title>De novo whole-genome sequence and genome annotation of Lichtheimia ramosa.</title>
        <authorList>
            <person name="Linde J."/>
            <person name="Schwartze V."/>
            <person name="Binder U."/>
            <person name="Lass-Florl C."/>
            <person name="Voigt K."/>
            <person name="Horn F."/>
        </authorList>
    </citation>
    <scope>NUCLEOTIDE SEQUENCE</scope>
    <source>
        <strain evidence="2">JMRC FSU:6197</strain>
    </source>
</reference>
<evidence type="ECO:0000313" key="2">
    <source>
        <dbReference type="EMBL" id="CDS03459.1"/>
    </source>
</evidence>
<organism evidence="2">
    <name type="scientific">Lichtheimia ramosa</name>
    <dbReference type="NCBI Taxonomy" id="688394"/>
    <lineage>
        <taxon>Eukaryota</taxon>
        <taxon>Fungi</taxon>
        <taxon>Fungi incertae sedis</taxon>
        <taxon>Mucoromycota</taxon>
        <taxon>Mucoromycotina</taxon>
        <taxon>Mucoromycetes</taxon>
        <taxon>Mucorales</taxon>
        <taxon>Lichtheimiaceae</taxon>
        <taxon>Lichtheimia</taxon>
    </lineage>
</organism>
<dbReference type="OrthoDB" id="2273497at2759"/>
<feature type="region of interest" description="Disordered" evidence="1">
    <location>
        <begin position="40"/>
        <end position="59"/>
    </location>
</feature>
<evidence type="ECO:0000256" key="1">
    <source>
        <dbReference type="SAM" id="MobiDB-lite"/>
    </source>
</evidence>
<feature type="compositionally biased region" description="Polar residues" evidence="1">
    <location>
        <begin position="1"/>
        <end position="11"/>
    </location>
</feature>
<protein>
    <submittedName>
        <fullName evidence="2">Uncharacterized protein</fullName>
    </submittedName>
</protein>
<feature type="region of interest" description="Disordered" evidence="1">
    <location>
        <begin position="1"/>
        <end position="22"/>
    </location>
</feature>
<proteinExistence type="predicted"/>
<accession>A0A077WA34</accession>
<name>A0A077WA34_9FUNG</name>